<dbReference type="AlphaFoldDB" id="A0AA48HAS2"/>
<evidence type="ECO:0000313" key="1">
    <source>
        <dbReference type="EMBL" id="BDW93444.1"/>
    </source>
</evidence>
<gene>
    <name evidence="1" type="ORF">MACH07_22760</name>
</gene>
<dbReference type="EMBL" id="AP027268">
    <property type="protein sequence ID" value="BDW93444.1"/>
    <property type="molecule type" value="Genomic_DNA"/>
</dbReference>
<name>A0AA48HAS2_9FLAO</name>
<organism evidence="1 2">
    <name type="scientific">Flagellimonas marinaquae</name>
    <dbReference type="NCBI Taxonomy" id="254955"/>
    <lineage>
        <taxon>Bacteria</taxon>
        <taxon>Pseudomonadati</taxon>
        <taxon>Bacteroidota</taxon>
        <taxon>Flavobacteriia</taxon>
        <taxon>Flavobacteriales</taxon>
        <taxon>Flavobacteriaceae</taxon>
        <taxon>Flagellimonas</taxon>
    </lineage>
</organism>
<proteinExistence type="predicted"/>
<dbReference type="Proteomes" id="UP001330184">
    <property type="component" value="Chromosome"/>
</dbReference>
<sequence>MRSNKEVLDNFGKLIIENIYDDGLSSLNQIITGTTAWGRNQDLVDFFKTLSDSDKQLMENYARTLLRVSLFAFLGIFEEQED</sequence>
<dbReference type="RefSeq" id="WP_338193956.1">
    <property type="nucleotide sequence ID" value="NZ_AP027268.1"/>
</dbReference>
<keyword evidence="2" id="KW-1185">Reference proteome</keyword>
<reference evidence="1 2" key="1">
    <citation type="submission" date="2023-01" db="EMBL/GenBank/DDBJ databases">
        <title>Complete genome sequence of Muricauda aquimarina strain IFOP_LL357.</title>
        <authorList>
            <person name="Gajardo G."/>
            <person name="Ueki S."/>
            <person name="Maruyama F."/>
        </authorList>
    </citation>
    <scope>NUCLEOTIDE SEQUENCE [LARGE SCALE GENOMIC DNA]</scope>
    <source>
        <strain evidence="1 2">IFOP_LL357</strain>
    </source>
</reference>
<protein>
    <submittedName>
        <fullName evidence="1">Uncharacterized protein</fullName>
    </submittedName>
</protein>
<evidence type="ECO:0000313" key="2">
    <source>
        <dbReference type="Proteomes" id="UP001330184"/>
    </source>
</evidence>
<accession>A0AA48HAS2</accession>